<name>A0AAV7H5P5_DENCH</name>
<gene>
    <name evidence="2" type="ORF">IEQ34_007460</name>
</gene>
<comment type="caution">
    <text evidence="2">The sequence shown here is derived from an EMBL/GenBank/DDBJ whole genome shotgun (WGS) entry which is preliminary data.</text>
</comment>
<keyword evidence="3" id="KW-1185">Reference proteome</keyword>
<sequence length="186" mass="20709">MFYVLAVQPQVQDDTERESRKEFENTCKKKILASRTLDTVGFRWHEACWHLGSAAFIFPQSTEVSANFQLGAMLRVFRGARPLAAAAKATANAAAPALGVVAEPKGILKPVPVSAAMRKFIGQPEISRAEAVKKVWDHIKLHQLQNPSNKKEIICDEKLKIIFEGKDKIGMMEIAKLLSPHFLKSK</sequence>
<dbReference type="InterPro" id="IPR003121">
    <property type="entry name" value="SWIB_MDM2_domain"/>
</dbReference>
<dbReference type="SUPFAM" id="SSF47592">
    <property type="entry name" value="SWIB/MDM2 domain"/>
    <property type="match status" value="1"/>
</dbReference>
<accession>A0AAV7H5P5</accession>
<dbReference type="Proteomes" id="UP000775213">
    <property type="component" value="Unassembled WGS sequence"/>
</dbReference>
<dbReference type="PANTHER" id="PTHR13844">
    <property type="entry name" value="SWI/SNF-RELATED MATRIX-ASSOCIATED ACTIN-DEPENDENT REGULATOR OF CHROMATIN SUBFAMILY D"/>
    <property type="match status" value="1"/>
</dbReference>
<proteinExistence type="predicted"/>
<dbReference type="AlphaFoldDB" id="A0AAV7H5P5"/>
<dbReference type="Gene3D" id="1.10.245.10">
    <property type="entry name" value="SWIB/MDM2 domain"/>
    <property type="match status" value="1"/>
</dbReference>
<dbReference type="SMART" id="SM00151">
    <property type="entry name" value="SWIB"/>
    <property type="match status" value="1"/>
</dbReference>
<evidence type="ECO:0000313" key="2">
    <source>
        <dbReference type="EMBL" id="KAH0462878.1"/>
    </source>
</evidence>
<evidence type="ECO:0000259" key="1">
    <source>
        <dbReference type="PROSITE" id="PS51925"/>
    </source>
</evidence>
<organism evidence="2 3">
    <name type="scientific">Dendrobium chrysotoxum</name>
    <name type="common">Orchid</name>
    <dbReference type="NCBI Taxonomy" id="161865"/>
    <lineage>
        <taxon>Eukaryota</taxon>
        <taxon>Viridiplantae</taxon>
        <taxon>Streptophyta</taxon>
        <taxon>Embryophyta</taxon>
        <taxon>Tracheophyta</taxon>
        <taxon>Spermatophyta</taxon>
        <taxon>Magnoliopsida</taxon>
        <taxon>Liliopsida</taxon>
        <taxon>Asparagales</taxon>
        <taxon>Orchidaceae</taxon>
        <taxon>Epidendroideae</taxon>
        <taxon>Malaxideae</taxon>
        <taxon>Dendrobiinae</taxon>
        <taxon>Dendrobium</taxon>
    </lineage>
</organism>
<protein>
    <recommendedName>
        <fullName evidence="1">DM2 domain-containing protein</fullName>
    </recommendedName>
</protein>
<dbReference type="EMBL" id="JAGFBR010000008">
    <property type="protein sequence ID" value="KAH0462878.1"/>
    <property type="molecule type" value="Genomic_DNA"/>
</dbReference>
<dbReference type="InterPro" id="IPR036885">
    <property type="entry name" value="SWIB_MDM2_dom_sf"/>
</dbReference>
<dbReference type="Pfam" id="PF02201">
    <property type="entry name" value="SWIB"/>
    <property type="match status" value="1"/>
</dbReference>
<dbReference type="PROSITE" id="PS51925">
    <property type="entry name" value="SWIB_MDM2"/>
    <property type="match status" value="1"/>
</dbReference>
<dbReference type="InterPro" id="IPR019835">
    <property type="entry name" value="SWIB_domain"/>
</dbReference>
<dbReference type="CDD" id="cd10567">
    <property type="entry name" value="SWIB-MDM2_like"/>
    <property type="match status" value="1"/>
</dbReference>
<reference evidence="2 3" key="1">
    <citation type="journal article" date="2021" name="Hortic Res">
        <title>Chromosome-scale assembly of the Dendrobium chrysotoxum genome enhances the understanding of orchid evolution.</title>
        <authorList>
            <person name="Zhang Y."/>
            <person name="Zhang G.Q."/>
            <person name="Zhang D."/>
            <person name="Liu X.D."/>
            <person name="Xu X.Y."/>
            <person name="Sun W.H."/>
            <person name="Yu X."/>
            <person name="Zhu X."/>
            <person name="Wang Z.W."/>
            <person name="Zhao X."/>
            <person name="Zhong W.Y."/>
            <person name="Chen H."/>
            <person name="Yin W.L."/>
            <person name="Huang T."/>
            <person name="Niu S.C."/>
            <person name="Liu Z.J."/>
        </authorList>
    </citation>
    <scope>NUCLEOTIDE SEQUENCE [LARGE SCALE GENOMIC DNA]</scope>
    <source>
        <strain evidence="2">Lindl</strain>
    </source>
</reference>
<evidence type="ECO:0000313" key="3">
    <source>
        <dbReference type="Proteomes" id="UP000775213"/>
    </source>
</evidence>
<feature type="domain" description="DM2" evidence="1">
    <location>
        <begin position="106"/>
        <end position="184"/>
    </location>
</feature>